<evidence type="ECO:0000313" key="3">
    <source>
        <dbReference type="Proteomes" id="UP000002063"/>
    </source>
</evidence>
<proteinExistence type="predicted"/>
<protein>
    <submittedName>
        <fullName evidence="2">Uncharacterized protein</fullName>
    </submittedName>
</protein>
<organism evidence="2 3">
    <name type="scientific">Methanocaldococcus vulcanius (strain ATCC 700851 / DSM 12094 / M7)</name>
    <name type="common">Methanococcus vulcanius</name>
    <dbReference type="NCBI Taxonomy" id="579137"/>
    <lineage>
        <taxon>Archaea</taxon>
        <taxon>Methanobacteriati</taxon>
        <taxon>Methanobacteriota</taxon>
        <taxon>Methanomada group</taxon>
        <taxon>Methanococci</taxon>
        <taxon>Methanococcales</taxon>
        <taxon>Methanocaldococcaceae</taxon>
        <taxon>Methanocaldococcus</taxon>
    </lineage>
</organism>
<keyword evidence="1" id="KW-1133">Transmembrane helix</keyword>
<dbReference type="STRING" id="579137.Metvu_0332"/>
<evidence type="ECO:0000313" key="2">
    <source>
        <dbReference type="EMBL" id="ACX72199.1"/>
    </source>
</evidence>
<keyword evidence="3" id="KW-1185">Reference proteome</keyword>
<name>C9RF47_METVM</name>
<keyword evidence="1" id="KW-0812">Transmembrane</keyword>
<gene>
    <name evidence="2" type="ordered locus">Metvu_0332</name>
</gene>
<dbReference type="Proteomes" id="UP000002063">
    <property type="component" value="Chromosome"/>
</dbReference>
<feature type="transmembrane region" description="Helical" evidence="1">
    <location>
        <begin position="33"/>
        <end position="55"/>
    </location>
</feature>
<dbReference type="RefSeq" id="WP_012819743.1">
    <property type="nucleotide sequence ID" value="NC_013407.1"/>
</dbReference>
<keyword evidence="1" id="KW-0472">Membrane</keyword>
<evidence type="ECO:0000256" key="1">
    <source>
        <dbReference type="SAM" id="Phobius"/>
    </source>
</evidence>
<dbReference type="GeneID" id="8512661"/>
<reference evidence="2" key="1">
    <citation type="submission" date="2009-10" db="EMBL/GenBank/DDBJ databases">
        <title>Complete sequence of chromosome of Methanocaldococcus vulcanius M7.</title>
        <authorList>
            <consortium name="US DOE Joint Genome Institute"/>
            <person name="Lucas S."/>
            <person name="Copeland A."/>
            <person name="Lapidus A."/>
            <person name="Glavina del Rio T."/>
            <person name="Dalin E."/>
            <person name="Tice H."/>
            <person name="Bruce D."/>
            <person name="Goodwin L."/>
            <person name="Pitluck S."/>
            <person name="Lcollab F.I."/>
            <person name="Brettin T."/>
            <person name="Detter J.C."/>
            <person name="Han C."/>
            <person name="Tapia R."/>
            <person name="Kuske C.R."/>
            <person name="Schmutz J."/>
            <person name="Larimer F."/>
            <person name="Land M."/>
            <person name="Hauser L."/>
            <person name="Kyrpides N."/>
            <person name="Ovchinikova G."/>
            <person name="Sieprawska-Lupa M."/>
            <person name="Whitman W.B."/>
            <person name="Woyke T."/>
        </authorList>
    </citation>
    <scope>NUCLEOTIDE SEQUENCE [LARGE SCALE GENOMIC DNA]</scope>
    <source>
        <strain evidence="2">M7</strain>
    </source>
</reference>
<dbReference type="HOGENOM" id="CLU_2875148_0_0_2"/>
<dbReference type="KEGG" id="mvu:Metvu_0332"/>
<dbReference type="AlphaFoldDB" id="C9RF47"/>
<accession>C9RF47</accession>
<feature type="transmembrane region" description="Helical" evidence="1">
    <location>
        <begin position="9"/>
        <end position="27"/>
    </location>
</feature>
<sequence>MNNKKIDRYGSIVIIIILTLSILEYVLKHPYGILAMKLAILAILLNILYICYKFIVTKLAKKK</sequence>
<dbReference type="EMBL" id="CP001787">
    <property type="protein sequence ID" value="ACX72199.1"/>
    <property type="molecule type" value="Genomic_DNA"/>
</dbReference>